<evidence type="ECO:0000313" key="3">
    <source>
        <dbReference type="Proteomes" id="UP000821866"/>
    </source>
</evidence>
<feature type="compositionally biased region" description="Basic residues" evidence="1">
    <location>
        <begin position="125"/>
        <end position="135"/>
    </location>
</feature>
<accession>A0A9J6E773</accession>
<feature type="region of interest" description="Disordered" evidence="1">
    <location>
        <begin position="115"/>
        <end position="139"/>
    </location>
</feature>
<keyword evidence="3" id="KW-1185">Reference proteome</keyword>
<evidence type="ECO:0000256" key="1">
    <source>
        <dbReference type="SAM" id="MobiDB-lite"/>
    </source>
</evidence>
<dbReference type="EMBL" id="JABSTU010000005">
    <property type="protein sequence ID" value="KAH8030164.1"/>
    <property type="molecule type" value="Genomic_DNA"/>
</dbReference>
<dbReference type="VEuPathDB" id="VectorBase:LOC119165140"/>
<name>A0A9J6E773_RHIMP</name>
<reference evidence="2" key="1">
    <citation type="journal article" date="2020" name="Cell">
        <title>Large-Scale Comparative Analyses of Tick Genomes Elucidate Their Genetic Diversity and Vector Capacities.</title>
        <authorList>
            <consortium name="Tick Genome and Microbiome Consortium (TIGMIC)"/>
            <person name="Jia N."/>
            <person name="Wang J."/>
            <person name="Shi W."/>
            <person name="Du L."/>
            <person name="Sun Y."/>
            <person name="Zhan W."/>
            <person name="Jiang J.F."/>
            <person name="Wang Q."/>
            <person name="Zhang B."/>
            <person name="Ji P."/>
            <person name="Bell-Sakyi L."/>
            <person name="Cui X.M."/>
            <person name="Yuan T.T."/>
            <person name="Jiang B.G."/>
            <person name="Yang W.F."/>
            <person name="Lam T.T."/>
            <person name="Chang Q.C."/>
            <person name="Ding S.J."/>
            <person name="Wang X.J."/>
            <person name="Zhu J.G."/>
            <person name="Ruan X.D."/>
            <person name="Zhao L."/>
            <person name="Wei J.T."/>
            <person name="Ye R.Z."/>
            <person name="Que T.C."/>
            <person name="Du C.H."/>
            <person name="Zhou Y.H."/>
            <person name="Cheng J.X."/>
            <person name="Dai P.F."/>
            <person name="Guo W.B."/>
            <person name="Han X.H."/>
            <person name="Huang E.J."/>
            <person name="Li L.F."/>
            <person name="Wei W."/>
            <person name="Gao Y.C."/>
            <person name="Liu J.Z."/>
            <person name="Shao H.Z."/>
            <person name="Wang X."/>
            <person name="Wang C.C."/>
            <person name="Yang T.C."/>
            <person name="Huo Q.B."/>
            <person name="Li W."/>
            <person name="Chen H.Y."/>
            <person name="Chen S.E."/>
            <person name="Zhou L.G."/>
            <person name="Ni X.B."/>
            <person name="Tian J.H."/>
            <person name="Sheng Y."/>
            <person name="Liu T."/>
            <person name="Pan Y.S."/>
            <person name="Xia L.Y."/>
            <person name="Li J."/>
            <person name="Zhao F."/>
            <person name="Cao W.C."/>
        </authorList>
    </citation>
    <scope>NUCLEOTIDE SEQUENCE</scope>
    <source>
        <strain evidence="2">Rmic-2018</strain>
    </source>
</reference>
<sequence length="242" mass="26914">MHAHRASAVRELCVKLMRGHKKKVQNFLPCKSPHQGVPCDLSAANGAAYSDILLNHHHPTRLPAHLVHGTDTHTLTPIEFGERPLCVHTPCTWLRMYSHEHHRWILRIARRSRSAERSNKEKRISRVARKARGRKNTGGPQLRYMDAVFLPAKRHRAPPAKVCAAVLLMERAVIYHGAFARPSFVGRLFRPPASSLDGESLCADLRRSSLVKGPGSCTAAVACSAGRASSLDAFARREEYSS</sequence>
<dbReference type="Proteomes" id="UP000821866">
    <property type="component" value="Chromosome 3"/>
</dbReference>
<protein>
    <submittedName>
        <fullName evidence="2">Uncharacterized protein</fullName>
    </submittedName>
</protein>
<gene>
    <name evidence="2" type="ORF">HPB51_006596</name>
</gene>
<reference evidence="2" key="2">
    <citation type="submission" date="2021-09" db="EMBL/GenBank/DDBJ databases">
        <authorList>
            <person name="Jia N."/>
            <person name="Wang J."/>
            <person name="Shi W."/>
            <person name="Du L."/>
            <person name="Sun Y."/>
            <person name="Zhan W."/>
            <person name="Jiang J."/>
            <person name="Wang Q."/>
            <person name="Zhang B."/>
            <person name="Ji P."/>
            <person name="Sakyi L.B."/>
            <person name="Cui X."/>
            <person name="Yuan T."/>
            <person name="Jiang B."/>
            <person name="Yang W."/>
            <person name="Lam T.T.-Y."/>
            <person name="Chang Q."/>
            <person name="Ding S."/>
            <person name="Wang X."/>
            <person name="Zhu J."/>
            <person name="Ruan X."/>
            <person name="Zhao L."/>
            <person name="Wei J."/>
            <person name="Que T."/>
            <person name="Du C."/>
            <person name="Cheng J."/>
            <person name="Dai P."/>
            <person name="Han X."/>
            <person name="Huang E."/>
            <person name="Gao Y."/>
            <person name="Liu J."/>
            <person name="Shao H."/>
            <person name="Ye R."/>
            <person name="Li L."/>
            <person name="Wei W."/>
            <person name="Wang X."/>
            <person name="Wang C."/>
            <person name="Huo Q."/>
            <person name="Li W."/>
            <person name="Guo W."/>
            <person name="Chen H."/>
            <person name="Chen S."/>
            <person name="Zhou L."/>
            <person name="Zhou L."/>
            <person name="Ni X."/>
            <person name="Tian J."/>
            <person name="Zhou Y."/>
            <person name="Sheng Y."/>
            <person name="Liu T."/>
            <person name="Pan Y."/>
            <person name="Xia L."/>
            <person name="Li J."/>
            <person name="Zhao F."/>
            <person name="Cao W."/>
        </authorList>
    </citation>
    <scope>NUCLEOTIDE SEQUENCE</scope>
    <source>
        <strain evidence="2">Rmic-2018</strain>
        <tissue evidence="2">Larvae</tissue>
    </source>
</reference>
<comment type="caution">
    <text evidence="2">The sequence shown here is derived from an EMBL/GenBank/DDBJ whole genome shotgun (WGS) entry which is preliminary data.</text>
</comment>
<organism evidence="2 3">
    <name type="scientific">Rhipicephalus microplus</name>
    <name type="common">Cattle tick</name>
    <name type="synonym">Boophilus microplus</name>
    <dbReference type="NCBI Taxonomy" id="6941"/>
    <lineage>
        <taxon>Eukaryota</taxon>
        <taxon>Metazoa</taxon>
        <taxon>Ecdysozoa</taxon>
        <taxon>Arthropoda</taxon>
        <taxon>Chelicerata</taxon>
        <taxon>Arachnida</taxon>
        <taxon>Acari</taxon>
        <taxon>Parasitiformes</taxon>
        <taxon>Ixodida</taxon>
        <taxon>Ixodoidea</taxon>
        <taxon>Ixodidae</taxon>
        <taxon>Rhipicephalinae</taxon>
        <taxon>Rhipicephalus</taxon>
        <taxon>Boophilus</taxon>
    </lineage>
</organism>
<feature type="compositionally biased region" description="Basic and acidic residues" evidence="1">
    <location>
        <begin position="115"/>
        <end position="124"/>
    </location>
</feature>
<proteinExistence type="predicted"/>
<evidence type="ECO:0000313" key="2">
    <source>
        <dbReference type="EMBL" id="KAH8030164.1"/>
    </source>
</evidence>
<dbReference type="AlphaFoldDB" id="A0A9J6E773"/>